<dbReference type="GeneID" id="39600526"/>
<keyword evidence="3" id="KW-1185">Reference proteome</keyword>
<proteinExistence type="predicted"/>
<accession>A0A443HNM6</accession>
<feature type="compositionally biased region" description="Acidic residues" evidence="1">
    <location>
        <begin position="95"/>
        <end position="104"/>
    </location>
</feature>
<evidence type="ECO:0000313" key="2">
    <source>
        <dbReference type="EMBL" id="RWQ93399.1"/>
    </source>
</evidence>
<name>A0A443HNM6_BYSSP</name>
<feature type="compositionally biased region" description="Basic and acidic residues" evidence="1">
    <location>
        <begin position="148"/>
        <end position="157"/>
    </location>
</feature>
<feature type="region of interest" description="Disordered" evidence="1">
    <location>
        <begin position="77"/>
        <end position="159"/>
    </location>
</feature>
<dbReference type="RefSeq" id="XP_028483044.1">
    <property type="nucleotide sequence ID" value="XM_028631249.1"/>
</dbReference>
<gene>
    <name evidence="2" type="ORF">C8Q69DRAFT_476210</name>
</gene>
<dbReference type="AlphaFoldDB" id="A0A443HNM6"/>
<dbReference type="VEuPathDB" id="FungiDB:C8Q69DRAFT_476210"/>
<reference evidence="2 3" key="1">
    <citation type="journal article" date="2018" name="Front. Microbiol.">
        <title>Genomic and genetic insights into a cosmopolitan fungus, Paecilomyces variotii (Eurotiales).</title>
        <authorList>
            <person name="Urquhart A.S."/>
            <person name="Mondo S.J."/>
            <person name="Makela M.R."/>
            <person name="Hane J.K."/>
            <person name="Wiebenga A."/>
            <person name="He G."/>
            <person name="Mihaltcheva S."/>
            <person name="Pangilinan J."/>
            <person name="Lipzen A."/>
            <person name="Barry K."/>
            <person name="de Vries R.P."/>
            <person name="Grigoriev I.V."/>
            <person name="Idnurm A."/>
        </authorList>
    </citation>
    <scope>NUCLEOTIDE SEQUENCE [LARGE SCALE GENOMIC DNA]</scope>
    <source>
        <strain evidence="2 3">CBS 101075</strain>
    </source>
</reference>
<comment type="caution">
    <text evidence="2">The sequence shown here is derived from an EMBL/GenBank/DDBJ whole genome shotgun (WGS) entry which is preliminary data.</text>
</comment>
<feature type="region of interest" description="Disordered" evidence="1">
    <location>
        <begin position="631"/>
        <end position="655"/>
    </location>
</feature>
<feature type="compositionally biased region" description="Acidic residues" evidence="1">
    <location>
        <begin position="136"/>
        <end position="147"/>
    </location>
</feature>
<protein>
    <submittedName>
        <fullName evidence="2">Uncharacterized protein</fullName>
    </submittedName>
</protein>
<evidence type="ECO:0000256" key="1">
    <source>
        <dbReference type="SAM" id="MobiDB-lite"/>
    </source>
</evidence>
<feature type="compositionally biased region" description="Polar residues" evidence="1">
    <location>
        <begin position="634"/>
        <end position="651"/>
    </location>
</feature>
<dbReference type="Proteomes" id="UP000283841">
    <property type="component" value="Unassembled WGS sequence"/>
</dbReference>
<organism evidence="2 3">
    <name type="scientific">Byssochlamys spectabilis</name>
    <name type="common">Paecilomyces variotii</name>
    <dbReference type="NCBI Taxonomy" id="264951"/>
    <lineage>
        <taxon>Eukaryota</taxon>
        <taxon>Fungi</taxon>
        <taxon>Dikarya</taxon>
        <taxon>Ascomycota</taxon>
        <taxon>Pezizomycotina</taxon>
        <taxon>Eurotiomycetes</taxon>
        <taxon>Eurotiomycetidae</taxon>
        <taxon>Eurotiales</taxon>
        <taxon>Thermoascaceae</taxon>
        <taxon>Paecilomyces</taxon>
    </lineage>
</organism>
<dbReference type="EMBL" id="RCNU01000010">
    <property type="protein sequence ID" value="RWQ93399.1"/>
    <property type="molecule type" value="Genomic_DNA"/>
</dbReference>
<evidence type="ECO:0000313" key="3">
    <source>
        <dbReference type="Proteomes" id="UP000283841"/>
    </source>
</evidence>
<sequence>MVCALPVTPKVTNLEIRADWDGDSRHPLDIRVSFEVAGTPNALLQLIDLRSPTIELKKAIAYRIGYSEKCYTYEPELGSPPYSPATPAKTTPIIDVDEDDDTDSESGQTTVIHLTSERSSPVVEDTYDNRMIGGLDDTEDQEEPEVEQDSRGNEDTSPKTISCIEPYSWLMDPKIFISEDYLFFRNPINTLPGSYKVIITASIRMSTRKSKGWHELVISGLPRFRGGDSGFFLFQVPEDVGMEFRTTNLCRFDIVEDCFCAEFIGDLVVPFRRCNSKYYGTIRSFTVDYDIRADTAPLGQDNLSGISLTYYAACSLKTHNFCYMSQKCTFPIHIEGGPDGKFKCKLQPQQVDVPIVHLETHNEHPTGVSQIEVICPPKDLKLFIVTWTLKLPTRSSIWLPRIYRPLCGPYGHEGDFLRSDISECLISDHPYQEPEKDGFKYLSEFSTYPEVGVMLDHDDPELEAVPWQQHPDVNIASCPPLDLHEQSPSKSETEAATVQRWVLTNILVLTLIALLLGLSMDQSADIKSRLAVPSWAQIRGEEGLDLDRSNGGFSVIRDGLNCSAGSDTKVGKAQMSAGNRSRHITSVLPNVDPHLFNGIGELGRRLQAITDKTTASKIQESSVSKVEVYRNMSGDESPNVRPSESPSQSLEPKSLRDKLDYLLGWRGPFGR</sequence>